<reference evidence="2 3" key="1">
    <citation type="journal article" date="2021" name="Commun. Biol.">
        <title>The genome of Shorea leprosula (Dipterocarpaceae) highlights the ecological relevance of drought in aseasonal tropical rainforests.</title>
        <authorList>
            <person name="Ng K.K.S."/>
            <person name="Kobayashi M.J."/>
            <person name="Fawcett J.A."/>
            <person name="Hatakeyama M."/>
            <person name="Paape T."/>
            <person name="Ng C.H."/>
            <person name="Ang C.C."/>
            <person name="Tnah L.H."/>
            <person name="Lee C.T."/>
            <person name="Nishiyama T."/>
            <person name="Sese J."/>
            <person name="O'Brien M.J."/>
            <person name="Copetti D."/>
            <person name="Mohd Noor M.I."/>
            <person name="Ong R.C."/>
            <person name="Putra M."/>
            <person name="Sireger I.Z."/>
            <person name="Indrioko S."/>
            <person name="Kosugi Y."/>
            <person name="Izuno A."/>
            <person name="Isagi Y."/>
            <person name="Lee S.L."/>
            <person name="Shimizu K.K."/>
        </authorList>
    </citation>
    <scope>NUCLEOTIDE SEQUENCE [LARGE SCALE GENOMIC DNA]</scope>
    <source>
        <strain evidence="2">214</strain>
    </source>
</reference>
<keyword evidence="3" id="KW-1185">Reference proteome</keyword>
<proteinExistence type="predicted"/>
<name>A0AAV5J4H9_9ROSI</name>
<dbReference type="AlphaFoldDB" id="A0AAV5J4H9"/>
<evidence type="ECO:0000313" key="3">
    <source>
        <dbReference type="Proteomes" id="UP001054252"/>
    </source>
</evidence>
<dbReference type="EMBL" id="BPVZ01000024">
    <property type="protein sequence ID" value="GKV05836.1"/>
    <property type="molecule type" value="Genomic_DNA"/>
</dbReference>
<dbReference type="Proteomes" id="UP001054252">
    <property type="component" value="Unassembled WGS sequence"/>
</dbReference>
<comment type="caution">
    <text evidence="2">The sequence shown here is derived from an EMBL/GenBank/DDBJ whole genome shotgun (WGS) entry which is preliminary data.</text>
</comment>
<gene>
    <name evidence="2" type="ORF">SLEP1_g17800</name>
</gene>
<evidence type="ECO:0000313" key="2">
    <source>
        <dbReference type="EMBL" id="GKV05836.1"/>
    </source>
</evidence>
<accession>A0AAV5J4H9</accession>
<organism evidence="2 3">
    <name type="scientific">Rubroshorea leprosula</name>
    <dbReference type="NCBI Taxonomy" id="152421"/>
    <lineage>
        <taxon>Eukaryota</taxon>
        <taxon>Viridiplantae</taxon>
        <taxon>Streptophyta</taxon>
        <taxon>Embryophyta</taxon>
        <taxon>Tracheophyta</taxon>
        <taxon>Spermatophyta</taxon>
        <taxon>Magnoliopsida</taxon>
        <taxon>eudicotyledons</taxon>
        <taxon>Gunneridae</taxon>
        <taxon>Pentapetalae</taxon>
        <taxon>rosids</taxon>
        <taxon>malvids</taxon>
        <taxon>Malvales</taxon>
        <taxon>Dipterocarpaceae</taxon>
        <taxon>Rubroshorea</taxon>
    </lineage>
</organism>
<feature type="region of interest" description="Disordered" evidence="1">
    <location>
        <begin position="90"/>
        <end position="170"/>
    </location>
</feature>
<evidence type="ECO:0000256" key="1">
    <source>
        <dbReference type="SAM" id="MobiDB-lite"/>
    </source>
</evidence>
<feature type="compositionally biased region" description="Basic and acidic residues" evidence="1">
    <location>
        <begin position="146"/>
        <end position="159"/>
    </location>
</feature>
<protein>
    <submittedName>
        <fullName evidence="2">Uncharacterized protein</fullName>
    </submittedName>
</protein>
<feature type="compositionally biased region" description="Low complexity" evidence="1">
    <location>
        <begin position="97"/>
        <end position="109"/>
    </location>
</feature>
<sequence>MVILSTMKIGEETTTYAKKEIEESSQELNSQKFVAIVGYQVKSTPVSRHQWQFACPSSSCSIPQGANEIHWARKHGHCFKTKKCSHKNMAANAGPLPSRSTTSDIPSSSRLKRTMPEMPAPSPYKSKQRTSEMSEDLDETAQQEQNGKEDENIDGKEEAVGNGDEEPNEVLNRAPLNFTELQVHNGKGRWNMDLDLSVELGKGKMEQELHFNTRNQPQIGEGNSSHLSPPCKPFHKMLKRKIESIGCEANAEETDSVLPPNVEIGVIDSAPVKELDLPMLADGSAAVVNNQCRIFNRNERH</sequence>